<dbReference type="InterPro" id="IPR029056">
    <property type="entry name" value="Ribokinase-like"/>
</dbReference>
<dbReference type="AlphaFoldDB" id="A0A0P6XKJ9"/>
<sequence length="312" mass="33542">MIDFAIYGKIILDSIRLLDGRVVRRVLGGGGPQAAFGARVWHDSVGLLSRVGDDFPAGNQAELEAVGVDLQGVVRFAGIPTPHGGLQYTDSEYRADDPQLGLDLAGLTLAIEKLIVHPIGLPADYQNPRCIHLITEFADEPMVQNALALQAAGSIFSLEPLIWSDDWRNREEMLALVRLADTVTPDWPAASGIAGSDDPLTVMRYWSTLGPALVAVRHGSHGSYVWDREHDEMWCLPPVPVAAVDPTGAGNAYGGGLCVGWALGREARLAGAYAAISAMFVVRTPGTPSWRPGLRTEAVEGLERAIETAYRL</sequence>
<dbReference type="PANTHER" id="PTHR47098:SF2">
    <property type="entry name" value="PROTEIN MAK32"/>
    <property type="match status" value="1"/>
</dbReference>
<evidence type="ECO:0000313" key="3">
    <source>
        <dbReference type="Proteomes" id="UP000050501"/>
    </source>
</evidence>
<dbReference type="InterPro" id="IPR011611">
    <property type="entry name" value="PfkB_dom"/>
</dbReference>
<evidence type="ECO:0000313" key="2">
    <source>
        <dbReference type="EMBL" id="KPL83561.1"/>
    </source>
</evidence>
<comment type="caution">
    <text evidence="2">The sequence shown here is derived from an EMBL/GenBank/DDBJ whole genome shotgun (WGS) entry which is preliminary data.</text>
</comment>
<dbReference type="OrthoDB" id="9813569at2"/>
<gene>
    <name evidence="2" type="ORF">ADN01_07540</name>
</gene>
<keyword evidence="3" id="KW-1185">Reference proteome</keyword>
<dbReference type="RefSeq" id="WP_062418949.1">
    <property type="nucleotide sequence ID" value="NZ_DF967974.1"/>
</dbReference>
<organism evidence="2 3">
    <name type="scientific">Levilinea saccharolytica</name>
    <dbReference type="NCBI Taxonomy" id="229921"/>
    <lineage>
        <taxon>Bacteria</taxon>
        <taxon>Bacillati</taxon>
        <taxon>Chloroflexota</taxon>
        <taxon>Anaerolineae</taxon>
        <taxon>Anaerolineales</taxon>
        <taxon>Anaerolineaceae</taxon>
        <taxon>Levilinea</taxon>
    </lineage>
</organism>
<dbReference type="Proteomes" id="UP000050501">
    <property type="component" value="Unassembled WGS sequence"/>
</dbReference>
<accession>A0A0P6XKJ9</accession>
<dbReference type="STRING" id="229921.ADN01_07540"/>
<dbReference type="PANTHER" id="PTHR47098">
    <property type="entry name" value="PROTEIN MAK32"/>
    <property type="match status" value="1"/>
</dbReference>
<reference evidence="2 3" key="1">
    <citation type="submission" date="2015-07" db="EMBL/GenBank/DDBJ databases">
        <title>Genome sequence of Levilinea saccharolytica DSM 16555.</title>
        <authorList>
            <person name="Hemp J."/>
            <person name="Ward L.M."/>
            <person name="Pace L.A."/>
            <person name="Fischer W.W."/>
        </authorList>
    </citation>
    <scope>NUCLEOTIDE SEQUENCE [LARGE SCALE GENOMIC DNA]</scope>
    <source>
        <strain evidence="2 3">KIBI-1</strain>
    </source>
</reference>
<dbReference type="EMBL" id="LGCM01000029">
    <property type="protein sequence ID" value="KPL83561.1"/>
    <property type="molecule type" value="Genomic_DNA"/>
</dbReference>
<protein>
    <recommendedName>
        <fullName evidence="1">Carbohydrate kinase PfkB domain-containing protein</fullName>
    </recommendedName>
</protein>
<evidence type="ECO:0000259" key="1">
    <source>
        <dbReference type="Pfam" id="PF00294"/>
    </source>
</evidence>
<name>A0A0P6XKJ9_9CHLR</name>
<feature type="domain" description="Carbohydrate kinase PfkB" evidence="1">
    <location>
        <begin position="146"/>
        <end position="287"/>
    </location>
</feature>
<proteinExistence type="predicted"/>
<dbReference type="Gene3D" id="3.40.1190.20">
    <property type="match status" value="1"/>
</dbReference>
<dbReference type="Pfam" id="PF00294">
    <property type="entry name" value="PfkB"/>
    <property type="match status" value="1"/>
</dbReference>
<dbReference type="SUPFAM" id="SSF53613">
    <property type="entry name" value="Ribokinase-like"/>
    <property type="match status" value="1"/>
</dbReference>